<dbReference type="EMBL" id="VLKP01000006">
    <property type="protein sequence ID" value="TWI10681.1"/>
    <property type="molecule type" value="Genomic_DNA"/>
</dbReference>
<dbReference type="InterPro" id="IPR002816">
    <property type="entry name" value="TraB/PrgY/GumN_fam"/>
</dbReference>
<organism evidence="2 3">
    <name type="scientific">Aerolutibacter ruishenii</name>
    <dbReference type="NCBI Taxonomy" id="686800"/>
    <lineage>
        <taxon>Bacteria</taxon>
        <taxon>Pseudomonadati</taxon>
        <taxon>Pseudomonadota</taxon>
        <taxon>Gammaproteobacteria</taxon>
        <taxon>Lysobacterales</taxon>
        <taxon>Lysobacteraceae</taxon>
        <taxon>Aerolutibacter</taxon>
    </lineage>
</organism>
<gene>
    <name evidence="2" type="ORF">IP93_01772</name>
</gene>
<dbReference type="Proteomes" id="UP000316471">
    <property type="component" value="Unassembled WGS sequence"/>
</dbReference>
<reference evidence="2 3" key="1">
    <citation type="journal article" date="2015" name="Stand. Genomic Sci.">
        <title>Genomic Encyclopedia of Bacterial and Archaeal Type Strains, Phase III: the genomes of soil and plant-associated and newly described type strains.</title>
        <authorList>
            <person name="Whitman W.B."/>
            <person name="Woyke T."/>
            <person name="Klenk H.P."/>
            <person name="Zhou Y."/>
            <person name="Lilburn T.G."/>
            <person name="Beck B.J."/>
            <person name="De Vos P."/>
            <person name="Vandamme P."/>
            <person name="Eisen J.A."/>
            <person name="Garrity G."/>
            <person name="Hugenholtz P."/>
            <person name="Kyrpides N.C."/>
        </authorList>
    </citation>
    <scope>NUCLEOTIDE SEQUENCE [LARGE SCALE GENOMIC DNA]</scope>
    <source>
        <strain evidence="2 3">CGMCC 1.10136</strain>
    </source>
</reference>
<evidence type="ECO:0000256" key="1">
    <source>
        <dbReference type="SAM" id="SignalP"/>
    </source>
</evidence>
<comment type="caution">
    <text evidence="2">The sequence shown here is derived from an EMBL/GenBank/DDBJ whole genome shotgun (WGS) entry which is preliminary data.</text>
</comment>
<name>A0A562LSR5_9GAMM</name>
<dbReference type="Pfam" id="PF01963">
    <property type="entry name" value="TraB_PrgY_gumN"/>
    <property type="match status" value="1"/>
</dbReference>
<feature type="signal peptide" evidence="1">
    <location>
        <begin position="1"/>
        <end position="21"/>
    </location>
</feature>
<dbReference type="CDD" id="cd14788">
    <property type="entry name" value="GumN"/>
    <property type="match status" value="1"/>
</dbReference>
<proteinExistence type="predicted"/>
<dbReference type="AlphaFoldDB" id="A0A562LSR5"/>
<keyword evidence="3" id="KW-1185">Reference proteome</keyword>
<accession>A0A562LSR5</accession>
<keyword evidence="1" id="KW-0732">Signal</keyword>
<evidence type="ECO:0000313" key="2">
    <source>
        <dbReference type="EMBL" id="TWI10681.1"/>
    </source>
</evidence>
<dbReference type="RefSeq" id="WP_158636313.1">
    <property type="nucleotide sequence ID" value="NZ_VLKP01000006.1"/>
</dbReference>
<protein>
    <submittedName>
        <fullName evidence="2">TraB family protein</fullName>
    </submittedName>
</protein>
<evidence type="ECO:0000313" key="3">
    <source>
        <dbReference type="Proteomes" id="UP000316471"/>
    </source>
</evidence>
<dbReference type="OrthoDB" id="8743055at2"/>
<sequence>MRNVGRAALLCLLVSSGSAMADAQPGQPVPPPAASAPLPIVDAAPVPVNGLKAGPGLWQVRKGDNTLWVFGTVSPVPKGLEWYSPQAERVLARSRQIIGAPHVAVSVGMGGMFRAAFAMPTLLKARKNPDGKTLRDVLPAPLYARWTQLRQQYLPKDDDIEELRPSFAASKLYGAALERAGLVGAGAVYERIGAVVKQHDVERVSTSVKTEVKDVKGAAKTVIRSRVDETGCVREVLDKLEHDVAQATLRANAWAEGDVATLSALTLANRRRECDDTFFESELAAELGLADGRARSEAQWLKAVDTALERNRDTFAVLPMDSMLGETGWLERLRARGYEVVAPE</sequence>
<feature type="chain" id="PRO_5021913582" evidence="1">
    <location>
        <begin position="22"/>
        <end position="344"/>
    </location>
</feature>